<dbReference type="AlphaFoldDB" id="A0A1B0ATK5"/>
<dbReference type="Proteomes" id="UP000092460">
    <property type="component" value="Unassembled WGS sequence"/>
</dbReference>
<accession>A0A1B0ATK5</accession>
<name>A0A1B0ATK5_9MUSC</name>
<dbReference type="VEuPathDB" id="VectorBase:GPPI008106"/>
<keyword evidence="3" id="KW-1185">Reference proteome</keyword>
<reference evidence="3" key="1">
    <citation type="submission" date="2015-01" db="EMBL/GenBank/DDBJ databases">
        <authorList>
            <person name="Aksoy S."/>
            <person name="Warren W."/>
            <person name="Wilson R.K."/>
        </authorList>
    </citation>
    <scope>NUCLEOTIDE SEQUENCE [LARGE SCALE GENOMIC DNA]</scope>
    <source>
        <strain evidence="3">IAEA</strain>
    </source>
</reference>
<proteinExistence type="predicted"/>
<feature type="transmembrane region" description="Helical" evidence="1">
    <location>
        <begin position="20"/>
        <end position="38"/>
    </location>
</feature>
<evidence type="ECO:0000256" key="1">
    <source>
        <dbReference type="SAM" id="Phobius"/>
    </source>
</evidence>
<dbReference type="EMBL" id="JXJN01003388">
    <property type="status" value="NOT_ANNOTATED_CDS"/>
    <property type="molecule type" value="Genomic_DNA"/>
</dbReference>
<reference evidence="2" key="2">
    <citation type="submission" date="2020-05" db="UniProtKB">
        <authorList>
            <consortium name="EnsemblMetazoa"/>
        </authorList>
    </citation>
    <scope>IDENTIFICATION</scope>
    <source>
        <strain evidence="2">IAEA</strain>
    </source>
</reference>
<sequence length="124" mass="14095">MGTCPPASRTERFMVQSAEALLSSVLCGGLVVFHVGLFNPQGIERSQCVEHNFLHRLAVYTLVTGMNHHLQQVHDSQQSIDEQIKSKEIIIYEEKVIRVKCFKYAPYLVTVEERHERTVVGEIA</sequence>
<protein>
    <submittedName>
        <fullName evidence="2">Uncharacterized protein</fullName>
    </submittedName>
</protein>
<evidence type="ECO:0000313" key="3">
    <source>
        <dbReference type="Proteomes" id="UP000092460"/>
    </source>
</evidence>
<organism evidence="2 3">
    <name type="scientific">Glossina palpalis gambiensis</name>
    <dbReference type="NCBI Taxonomy" id="67801"/>
    <lineage>
        <taxon>Eukaryota</taxon>
        <taxon>Metazoa</taxon>
        <taxon>Ecdysozoa</taxon>
        <taxon>Arthropoda</taxon>
        <taxon>Hexapoda</taxon>
        <taxon>Insecta</taxon>
        <taxon>Pterygota</taxon>
        <taxon>Neoptera</taxon>
        <taxon>Endopterygota</taxon>
        <taxon>Diptera</taxon>
        <taxon>Brachycera</taxon>
        <taxon>Muscomorpha</taxon>
        <taxon>Hippoboscoidea</taxon>
        <taxon>Glossinidae</taxon>
        <taxon>Glossina</taxon>
    </lineage>
</organism>
<evidence type="ECO:0000313" key="2">
    <source>
        <dbReference type="EnsemblMetazoa" id="GPPI008106-PA"/>
    </source>
</evidence>
<keyword evidence="1" id="KW-1133">Transmembrane helix</keyword>
<keyword evidence="1" id="KW-0812">Transmembrane</keyword>
<dbReference type="EnsemblMetazoa" id="GPPI008106-RA">
    <property type="protein sequence ID" value="GPPI008106-PA"/>
    <property type="gene ID" value="GPPI008106"/>
</dbReference>
<keyword evidence="1" id="KW-0472">Membrane</keyword>